<sequence length="481" mass="53686">MSIIQRSNIIVLFFLLLSAFMPDQRSEEIDINANSILRRGETAEGKLRGNLFLGGEASKKSCYVGEPLMVVFKAYTRVNSASQVVRRPSLAGFSVLEMVDDYEDKQTIERVNGQLYYTDLIRKVHLFPLQEGVFTLDEAEVESVVHFVRTDGDYPAPYDYKLTLHSAPLTITVKPLPENGQPEHFAGAVGRFGVEVFAPVKPIRAGELVKIQVVIRGSGNFSLLTPPEVAWPAGVDTADPVVRELVNKYQFPLQGTKTFEYSFAAPDTGLYTIPAIHLPYFDPETAQYHIASSQPLTIRVTPGITREELDSRKKGINEDQAGGSMPRHYYFFGTLVALIVCWVLYQLLQLQRTRRLQLQAQQLPATVAGDEPALPAVHELLLPAVRALEQEDHFRFYQALEQAFWEFAAIYLEIPPSSLNKQQLQHRLAAKGAAPEQVAGFIAVLQECEWAAYAPAGERREAGALLKEAETILLQLKFPAV</sequence>
<reference evidence="2" key="1">
    <citation type="submission" date="2023-03" db="EMBL/GenBank/DDBJ databases">
        <title>Andean soil-derived lignocellulolytic bacterial consortium as a source of novel taxa and putative plastic-active enzymes.</title>
        <authorList>
            <person name="Diaz-Garcia L."/>
            <person name="Chuvochina M."/>
            <person name="Feuerriegel G."/>
            <person name="Bunk B."/>
            <person name="Sproer C."/>
            <person name="Streit W.R."/>
            <person name="Rodriguez L.M."/>
            <person name="Overmann J."/>
            <person name="Jimenez D.J."/>
        </authorList>
    </citation>
    <scope>NUCLEOTIDE SEQUENCE</scope>
    <source>
        <strain evidence="2">MAG 7</strain>
    </source>
</reference>
<dbReference type="EMBL" id="CP119311">
    <property type="protein sequence ID" value="WEK36639.1"/>
    <property type="molecule type" value="Genomic_DNA"/>
</dbReference>
<evidence type="ECO:0000313" key="3">
    <source>
        <dbReference type="Proteomes" id="UP001220610"/>
    </source>
</evidence>
<dbReference type="InterPro" id="IPR025738">
    <property type="entry name" value="BatD"/>
</dbReference>
<dbReference type="PANTHER" id="PTHR40940">
    <property type="entry name" value="PROTEIN BATD-RELATED"/>
    <property type="match status" value="1"/>
</dbReference>
<evidence type="ECO:0000313" key="2">
    <source>
        <dbReference type="EMBL" id="WEK36639.1"/>
    </source>
</evidence>
<dbReference type="PANTHER" id="PTHR40940:SF2">
    <property type="entry name" value="BATD"/>
    <property type="match status" value="1"/>
</dbReference>
<keyword evidence="1" id="KW-0472">Membrane</keyword>
<accession>A0AAJ5WSS0</accession>
<keyword evidence="1" id="KW-1133">Transmembrane helix</keyword>
<protein>
    <submittedName>
        <fullName evidence="2">BatD family protein</fullName>
    </submittedName>
</protein>
<dbReference type="Proteomes" id="UP001220610">
    <property type="component" value="Chromosome"/>
</dbReference>
<dbReference type="Pfam" id="PF13584">
    <property type="entry name" value="BatD"/>
    <property type="match status" value="2"/>
</dbReference>
<organism evidence="2 3">
    <name type="scientific">Candidatus Pseudobacter hemicellulosilyticus</name>
    <dbReference type="NCBI Taxonomy" id="3121375"/>
    <lineage>
        <taxon>Bacteria</taxon>
        <taxon>Pseudomonadati</taxon>
        <taxon>Bacteroidota</taxon>
        <taxon>Chitinophagia</taxon>
        <taxon>Chitinophagales</taxon>
        <taxon>Chitinophagaceae</taxon>
        <taxon>Pseudobacter</taxon>
    </lineage>
</organism>
<keyword evidence="1" id="KW-0812">Transmembrane</keyword>
<dbReference type="AlphaFoldDB" id="A0AAJ5WSS0"/>
<proteinExistence type="predicted"/>
<feature type="transmembrane region" description="Helical" evidence="1">
    <location>
        <begin position="329"/>
        <end position="348"/>
    </location>
</feature>
<evidence type="ECO:0000256" key="1">
    <source>
        <dbReference type="SAM" id="Phobius"/>
    </source>
</evidence>
<name>A0AAJ5WSS0_9BACT</name>
<gene>
    <name evidence="2" type="ORF">P0Y53_03920</name>
</gene>